<protein>
    <submittedName>
        <fullName evidence="6">DNA-binding response regulator</fullName>
    </submittedName>
</protein>
<name>A0ABQ5MWE3_9MICC</name>
<dbReference type="EMBL" id="BRVS01000011">
    <property type="protein sequence ID" value="GLB67997.1"/>
    <property type="molecule type" value="Genomic_DNA"/>
</dbReference>
<dbReference type="InterPro" id="IPR000792">
    <property type="entry name" value="Tscrpt_reg_LuxR_C"/>
</dbReference>
<feature type="domain" description="HTH luxR-type" evidence="4">
    <location>
        <begin position="146"/>
        <end position="211"/>
    </location>
</feature>
<evidence type="ECO:0000256" key="2">
    <source>
        <dbReference type="ARBA" id="ARBA00023125"/>
    </source>
</evidence>
<dbReference type="CDD" id="cd06170">
    <property type="entry name" value="LuxR_C_like"/>
    <property type="match status" value="1"/>
</dbReference>
<dbReference type="CDD" id="cd17535">
    <property type="entry name" value="REC_NarL-like"/>
    <property type="match status" value="1"/>
</dbReference>
<dbReference type="Pfam" id="PF00196">
    <property type="entry name" value="GerE"/>
    <property type="match status" value="1"/>
</dbReference>
<comment type="caution">
    <text evidence="6">The sequence shown here is derived from an EMBL/GenBank/DDBJ whole genome shotgun (WGS) entry which is preliminary data.</text>
</comment>
<keyword evidence="2 6" id="KW-0238">DNA-binding</keyword>
<feature type="domain" description="Response regulatory" evidence="5">
    <location>
        <begin position="10"/>
        <end position="126"/>
    </location>
</feature>
<dbReference type="GO" id="GO:0003677">
    <property type="term" value="F:DNA binding"/>
    <property type="evidence" value="ECO:0007669"/>
    <property type="project" value="UniProtKB-KW"/>
</dbReference>
<dbReference type="PROSITE" id="PS50110">
    <property type="entry name" value="RESPONSE_REGULATORY"/>
    <property type="match status" value="1"/>
</dbReference>
<dbReference type="PROSITE" id="PS50043">
    <property type="entry name" value="HTH_LUXR_2"/>
    <property type="match status" value="1"/>
</dbReference>
<keyword evidence="7" id="KW-1185">Reference proteome</keyword>
<feature type="modified residue" description="4-aspartylphosphate" evidence="3">
    <location>
        <position position="61"/>
    </location>
</feature>
<keyword evidence="1 3" id="KW-0597">Phosphoprotein</keyword>
<dbReference type="SMART" id="SM00448">
    <property type="entry name" value="REC"/>
    <property type="match status" value="1"/>
</dbReference>
<evidence type="ECO:0000259" key="5">
    <source>
        <dbReference type="PROSITE" id="PS50110"/>
    </source>
</evidence>
<sequence length="214" mass="22540">MSAQCIGVSRVVVVSRHALVGELLVASLARHDDLHPAGFASTIEQAVALCLEQAPDVVLMDYRMPGGTGLDAAEQILQRLPRTRIILLAVDLSSEELLRVVEAGVSGLLPLDASLSSVLEALRYATPAAMAVHPSFLIPSFGADGVSFDGPALTRRELQVLGILACGNDARAAARDLDISLNTCRGYIKSVLAKLGAHSQLEAVATARNLRLIA</sequence>
<dbReference type="Proteomes" id="UP001209654">
    <property type="component" value="Unassembled WGS sequence"/>
</dbReference>
<proteinExistence type="predicted"/>
<dbReference type="SUPFAM" id="SSF46894">
    <property type="entry name" value="C-terminal effector domain of the bipartite response regulators"/>
    <property type="match status" value="1"/>
</dbReference>
<dbReference type="SMART" id="SM00421">
    <property type="entry name" value="HTH_LUXR"/>
    <property type="match status" value="1"/>
</dbReference>
<evidence type="ECO:0000259" key="4">
    <source>
        <dbReference type="PROSITE" id="PS50043"/>
    </source>
</evidence>
<dbReference type="InterPro" id="IPR039420">
    <property type="entry name" value="WalR-like"/>
</dbReference>
<reference evidence="6 7" key="1">
    <citation type="journal article" date="2023" name="Int. J. Syst. Evol. Microbiol.">
        <title>Arthrobacter mangrovi sp. nov., an actinobacterium isolated from the rhizosphere of a mangrove.</title>
        <authorList>
            <person name="Hamada M."/>
            <person name="Saitou S."/>
            <person name="Enomoto N."/>
            <person name="Nanri K."/>
            <person name="Hidaka K."/>
            <person name="Miura T."/>
            <person name="Tamura T."/>
        </authorList>
    </citation>
    <scope>NUCLEOTIDE SEQUENCE [LARGE SCALE GENOMIC DNA]</scope>
    <source>
        <strain evidence="6 7">NBRC 112813</strain>
    </source>
</reference>
<dbReference type="RefSeq" id="WP_264796100.1">
    <property type="nucleotide sequence ID" value="NZ_BRVS01000011.1"/>
</dbReference>
<dbReference type="PRINTS" id="PR00038">
    <property type="entry name" value="HTHLUXR"/>
</dbReference>
<dbReference type="InterPro" id="IPR058245">
    <property type="entry name" value="NreC/VraR/RcsB-like_REC"/>
</dbReference>
<dbReference type="SUPFAM" id="SSF52172">
    <property type="entry name" value="CheY-like"/>
    <property type="match status" value="1"/>
</dbReference>
<dbReference type="InterPro" id="IPR011006">
    <property type="entry name" value="CheY-like_superfamily"/>
</dbReference>
<evidence type="ECO:0000256" key="3">
    <source>
        <dbReference type="PROSITE-ProRule" id="PRU00169"/>
    </source>
</evidence>
<dbReference type="PANTHER" id="PTHR43214:SF42">
    <property type="entry name" value="TRANSCRIPTIONAL REGULATORY PROTEIN DESR"/>
    <property type="match status" value="1"/>
</dbReference>
<evidence type="ECO:0000256" key="1">
    <source>
        <dbReference type="ARBA" id="ARBA00022553"/>
    </source>
</evidence>
<gene>
    <name evidence="6" type="ORF">AHIS1636_24390</name>
</gene>
<dbReference type="InterPro" id="IPR001789">
    <property type="entry name" value="Sig_transdc_resp-reg_receiver"/>
</dbReference>
<dbReference type="InterPro" id="IPR016032">
    <property type="entry name" value="Sig_transdc_resp-reg_C-effctor"/>
</dbReference>
<evidence type="ECO:0000313" key="7">
    <source>
        <dbReference type="Proteomes" id="UP001209654"/>
    </source>
</evidence>
<dbReference type="Pfam" id="PF00072">
    <property type="entry name" value="Response_reg"/>
    <property type="match status" value="1"/>
</dbReference>
<evidence type="ECO:0000313" key="6">
    <source>
        <dbReference type="EMBL" id="GLB67997.1"/>
    </source>
</evidence>
<dbReference type="Gene3D" id="3.40.50.2300">
    <property type="match status" value="1"/>
</dbReference>
<organism evidence="6 7">
    <name type="scientific">Arthrobacter mangrovi</name>
    <dbReference type="NCBI Taxonomy" id="2966350"/>
    <lineage>
        <taxon>Bacteria</taxon>
        <taxon>Bacillati</taxon>
        <taxon>Actinomycetota</taxon>
        <taxon>Actinomycetes</taxon>
        <taxon>Micrococcales</taxon>
        <taxon>Micrococcaceae</taxon>
        <taxon>Arthrobacter</taxon>
    </lineage>
</organism>
<accession>A0ABQ5MWE3</accession>
<dbReference type="PANTHER" id="PTHR43214">
    <property type="entry name" value="TWO-COMPONENT RESPONSE REGULATOR"/>
    <property type="match status" value="1"/>
</dbReference>